<protein>
    <recommendedName>
        <fullName evidence="3">DUF3717 domain-containing protein</fullName>
    </recommendedName>
</protein>
<dbReference type="InterPro" id="IPR022191">
    <property type="entry name" value="DUF3717"/>
</dbReference>
<gene>
    <name evidence="1" type="ORF">C6T65_21000</name>
</gene>
<proteinExistence type="predicted"/>
<dbReference type="EMBL" id="PVHK01000156">
    <property type="protein sequence ID" value="PRH40414.1"/>
    <property type="molecule type" value="Genomic_DNA"/>
</dbReference>
<evidence type="ECO:0000313" key="2">
    <source>
        <dbReference type="Proteomes" id="UP000237632"/>
    </source>
</evidence>
<evidence type="ECO:0008006" key="3">
    <source>
        <dbReference type="Google" id="ProtNLM"/>
    </source>
</evidence>
<sequence>MIYSIGEVETAINIWRNRLESGDDAALCAPARALAEPYGLMVYEGRDTISDHEMTAKAREAMAVLVA</sequence>
<accession>A0AA44Y349</accession>
<dbReference type="Pfam" id="PF12512">
    <property type="entry name" value="DUF3717"/>
    <property type="match status" value="1"/>
</dbReference>
<name>A0AA44Y349_BURVI</name>
<dbReference type="Proteomes" id="UP000237632">
    <property type="component" value="Unassembled WGS sequence"/>
</dbReference>
<reference evidence="1 2" key="1">
    <citation type="submission" date="2018-03" db="EMBL/GenBank/DDBJ databases">
        <authorList>
            <person name="Nguyen K."/>
            <person name="Fouts D."/>
            <person name="Sutton G."/>
        </authorList>
    </citation>
    <scope>NUCLEOTIDE SEQUENCE [LARGE SCALE GENOMIC DNA]</scope>
    <source>
        <strain evidence="1 2">AU3578</strain>
    </source>
</reference>
<comment type="caution">
    <text evidence="1">The sequence shown here is derived from an EMBL/GenBank/DDBJ whole genome shotgun (WGS) entry which is preliminary data.</text>
</comment>
<dbReference type="AlphaFoldDB" id="A0AA44Y349"/>
<organism evidence="1 2">
    <name type="scientific">Burkholderia vietnamiensis</name>
    <dbReference type="NCBI Taxonomy" id="60552"/>
    <lineage>
        <taxon>Bacteria</taxon>
        <taxon>Pseudomonadati</taxon>
        <taxon>Pseudomonadota</taxon>
        <taxon>Betaproteobacteria</taxon>
        <taxon>Burkholderiales</taxon>
        <taxon>Burkholderiaceae</taxon>
        <taxon>Burkholderia</taxon>
        <taxon>Burkholderia cepacia complex</taxon>
    </lineage>
</organism>
<evidence type="ECO:0000313" key="1">
    <source>
        <dbReference type="EMBL" id="PRH40414.1"/>
    </source>
</evidence>
<dbReference type="RefSeq" id="WP_105856836.1">
    <property type="nucleotide sequence ID" value="NZ_PVHK01000156.1"/>
</dbReference>